<organism evidence="1">
    <name type="scientific">marine sediment metagenome</name>
    <dbReference type="NCBI Taxonomy" id="412755"/>
    <lineage>
        <taxon>unclassified sequences</taxon>
        <taxon>metagenomes</taxon>
        <taxon>ecological metagenomes</taxon>
    </lineage>
</organism>
<name>X1KHR8_9ZZZZ</name>
<comment type="caution">
    <text evidence="1">The sequence shown here is derived from an EMBL/GenBank/DDBJ whole genome shotgun (WGS) entry which is preliminary data.</text>
</comment>
<gene>
    <name evidence="1" type="ORF">S06H3_14960</name>
</gene>
<evidence type="ECO:0000313" key="1">
    <source>
        <dbReference type="EMBL" id="GAI06587.1"/>
    </source>
</evidence>
<dbReference type="EMBL" id="BARV01007338">
    <property type="protein sequence ID" value="GAI06587.1"/>
    <property type="molecule type" value="Genomic_DNA"/>
</dbReference>
<proteinExistence type="predicted"/>
<sequence>GINLINAAYTLMEIKNIITKTKFADFGVFVRKESGIHLCILAKK</sequence>
<protein>
    <submittedName>
        <fullName evidence="1">Uncharacterized protein</fullName>
    </submittedName>
</protein>
<dbReference type="AlphaFoldDB" id="X1KHR8"/>
<reference evidence="1" key="1">
    <citation type="journal article" date="2014" name="Front. Microbiol.">
        <title>High frequency of phylogenetically diverse reductive dehalogenase-homologous genes in deep subseafloor sedimentary metagenomes.</title>
        <authorList>
            <person name="Kawai M."/>
            <person name="Futagami T."/>
            <person name="Toyoda A."/>
            <person name="Takaki Y."/>
            <person name="Nishi S."/>
            <person name="Hori S."/>
            <person name="Arai W."/>
            <person name="Tsubouchi T."/>
            <person name="Morono Y."/>
            <person name="Uchiyama I."/>
            <person name="Ito T."/>
            <person name="Fujiyama A."/>
            <person name="Inagaki F."/>
            <person name="Takami H."/>
        </authorList>
    </citation>
    <scope>NUCLEOTIDE SEQUENCE</scope>
    <source>
        <strain evidence="1">Expedition CK06-06</strain>
    </source>
</reference>
<accession>X1KHR8</accession>
<feature type="non-terminal residue" evidence="1">
    <location>
        <position position="1"/>
    </location>
</feature>